<dbReference type="InterPro" id="IPR022304">
    <property type="entry name" value="ICE_PFGI_1_ParB"/>
</dbReference>
<keyword evidence="2" id="KW-1185">Reference proteome</keyword>
<dbReference type="EMBL" id="JADBRO010000016">
    <property type="protein sequence ID" value="MBE4855508.1"/>
    <property type="molecule type" value="Genomic_DNA"/>
</dbReference>
<organism evidence="1 2">
    <name type="scientific">Enterobacter pasteurii</name>
    <dbReference type="NCBI Taxonomy" id="3029761"/>
    <lineage>
        <taxon>Bacteria</taxon>
        <taxon>Pseudomonadati</taxon>
        <taxon>Pseudomonadota</taxon>
        <taxon>Gammaproteobacteria</taxon>
        <taxon>Enterobacterales</taxon>
        <taxon>Enterobacteriaceae</taxon>
        <taxon>Enterobacter</taxon>
        <taxon>Enterobacter cloacae complex</taxon>
    </lineage>
</organism>
<evidence type="ECO:0000313" key="2">
    <source>
        <dbReference type="Proteomes" id="UP001296720"/>
    </source>
</evidence>
<proteinExistence type="predicted"/>
<dbReference type="SUPFAM" id="SSF110849">
    <property type="entry name" value="ParB/Sulfiredoxin"/>
    <property type="match status" value="1"/>
</dbReference>
<reference evidence="1 2" key="1">
    <citation type="submission" date="2020-10" db="EMBL/GenBank/DDBJ databases">
        <title>High risk of septic shock deaths with Enterobacter bugandensis among Enterobacter cloacae complex isolates that physiologically colonize newborns in neonatal intensive care unit bis.</title>
        <authorList>
            <person name="Girlich D."/>
            <person name="Ouzani S."/>
            <person name="Emeraud C."/>
            <person name="Bonnin R.A."/>
            <person name="Gauthier L."/>
            <person name="Le Sache N."/>
            <person name="Mokhtari M."/>
            <person name="Langlois I."/>
            <person name="Begasse C."/>
            <person name="Arangia N."/>
            <person name="Fournier S."/>
            <person name="Fortineau N."/>
            <person name="Naas T."/>
            <person name="Dortet L."/>
        </authorList>
    </citation>
    <scope>NUCLEOTIDE SEQUENCE [LARGE SCALE GENOMIC DNA]</scope>
    <source>
        <strain evidence="1 2">P40RS</strain>
    </source>
</reference>
<protein>
    <submittedName>
        <fullName evidence="1">ParB N-terminal domain-containing protein</fullName>
    </submittedName>
</protein>
<dbReference type="NCBIfam" id="TIGR03764">
    <property type="entry name" value="ICE_PFGI_1_parB"/>
    <property type="match status" value="1"/>
</dbReference>
<evidence type="ECO:0000313" key="1">
    <source>
        <dbReference type="EMBL" id="MBE4855508.1"/>
    </source>
</evidence>
<gene>
    <name evidence="1" type="ORF">IM311_15700</name>
</gene>
<dbReference type="Proteomes" id="UP001296720">
    <property type="component" value="Unassembled WGS sequence"/>
</dbReference>
<sequence length="226" mass="25775">MNNNIHTLITLPLKDLHPFNMNPRLTRNPDYEEIKASIRLRGLDHPPHITQRPGELFYIIANGGNTRLAILNELWQETREERYRNIACLFHPWQTEKSVGEGNLHCLLGHLIENEMRGSLTFIERALRVCRARECTSSPLPRPCRKPDWRNCCVMTVSRSHNPVSVKWNPLSNGCCPISPTCCTVVFPAWALKKSCCYAVTLNSSGISTPRIKQGCLFLTIFLLLP</sequence>
<name>A0ABR9Q9R9_9ENTR</name>
<comment type="caution">
    <text evidence="1">The sequence shown here is derived from an EMBL/GenBank/DDBJ whole genome shotgun (WGS) entry which is preliminary data.</text>
</comment>
<accession>A0ABR9Q9R9</accession>
<dbReference type="InterPro" id="IPR036086">
    <property type="entry name" value="ParB/Sulfiredoxin_sf"/>
</dbReference>